<evidence type="ECO:0000313" key="3">
    <source>
        <dbReference type="EMBL" id="KAK2190855.1"/>
    </source>
</evidence>
<reference evidence="3" key="1">
    <citation type="journal article" date="2023" name="Mol. Biol. Evol.">
        <title>Third-Generation Sequencing Reveals the Adaptive Role of the Epigenome in Three Deep-Sea Polychaetes.</title>
        <authorList>
            <person name="Perez M."/>
            <person name="Aroh O."/>
            <person name="Sun Y."/>
            <person name="Lan Y."/>
            <person name="Juniper S.K."/>
            <person name="Young C.R."/>
            <person name="Angers B."/>
            <person name="Qian P.Y."/>
        </authorList>
    </citation>
    <scope>NUCLEOTIDE SEQUENCE</scope>
    <source>
        <strain evidence="3">R07B-5</strain>
    </source>
</reference>
<gene>
    <name evidence="3" type="ORF">NP493_66g04043</name>
</gene>
<keyword evidence="4" id="KW-1185">Reference proteome</keyword>
<feature type="compositionally biased region" description="Polar residues" evidence="1">
    <location>
        <begin position="129"/>
        <end position="138"/>
    </location>
</feature>
<proteinExistence type="predicted"/>
<dbReference type="Proteomes" id="UP001209878">
    <property type="component" value="Unassembled WGS sequence"/>
</dbReference>
<name>A0AAD9UIR8_RIDPI</name>
<dbReference type="AlphaFoldDB" id="A0AAD9UIR8"/>
<dbReference type="EMBL" id="JAODUO010000066">
    <property type="protein sequence ID" value="KAK2190855.1"/>
    <property type="molecule type" value="Genomic_DNA"/>
</dbReference>
<evidence type="ECO:0000256" key="1">
    <source>
        <dbReference type="SAM" id="MobiDB-lite"/>
    </source>
</evidence>
<accession>A0AAD9UIR8</accession>
<evidence type="ECO:0000313" key="4">
    <source>
        <dbReference type="Proteomes" id="UP001209878"/>
    </source>
</evidence>
<feature type="chain" id="PRO_5042195278" description="Secreted protein" evidence="2">
    <location>
        <begin position="20"/>
        <end position="138"/>
    </location>
</feature>
<comment type="caution">
    <text evidence="3">The sequence shown here is derived from an EMBL/GenBank/DDBJ whole genome shotgun (WGS) entry which is preliminary data.</text>
</comment>
<keyword evidence="2" id="KW-0732">Signal</keyword>
<feature type="compositionally biased region" description="Basic and acidic residues" evidence="1">
    <location>
        <begin position="109"/>
        <end position="127"/>
    </location>
</feature>
<feature type="region of interest" description="Disordered" evidence="1">
    <location>
        <begin position="97"/>
        <end position="138"/>
    </location>
</feature>
<protein>
    <recommendedName>
        <fullName evidence="5">Secreted protein</fullName>
    </recommendedName>
</protein>
<organism evidence="3 4">
    <name type="scientific">Ridgeia piscesae</name>
    <name type="common">Tubeworm</name>
    <dbReference type="NCBI Taxonomy" id="27915"/>
    <lineage>
        <taxon>Eukaryota</taxon>
        <taxon>Metazoa</taxon>
        <taxon>Spiralia</taxon>
        <taxon>Lophotrochozoa</taxon>
        <taxon>Annelida</taxon>
        <taxon>Polychaeta</taxon>
        <taxon>Sedentaria</taxon>
        <taxon>Canalipalpata</taxon>
        <taxon>Sabellida</taxon>
        <taxon>Siboglinidae</taxon>
        <taxon>Ridgeia</taxon>
    </lineage>
</organism>
<evidence type="ECO:0008006" key="5">
    <source>
        <dbReference type="Google" id="ProtNLM"/>
    </source>
</evidence>
<sequence length="138" mass="15157">MNPCLCNYLVLFVIENTAAHPLVSLTSLVGRLPLTSHVGGGRVVGPTSRNLVLWVDVGVGGHSWAFLAPESVLPLERRSVDLSVNVTGDIRQTVPVALAHGQDDDNDKDNDSTHNAQDHRQPRERWVRTANSNHLRLQ</sequence>
<evidence type="ECO:0000256" key="2">
    <source>
        <dbReference type="SAM" id="SignalP"/>
    </source>
</evidence>
<feature type="signal peptide" evidence="2">
    <location>
        <begin position="1"/>
        <end position="19"/>
    </location>
</feature>